<organism evidence="4 5">
    <name type="scientific">Amniculicola lignicola CBS 123094</name>
    <dbReference type="NCBI Taxonomy" id="1392246"/>
    <lineage>
        <taxon>Eukaryota</taxon>
        <taxon>Fungi</taxon>
        <taxon>Dikarya</taxon>
        <taxon>Ascomycota</taxon>
        <taxon>Pezizomycotina</taxon>
        <taxon>Dothideomycetes</taxon>
        <taxon>Pleosporomycetidae</taxon>
        <taxon>Pleosporales</taxon>
        <taxon>Amniculicolaceae</taxon>
        <taxon>Amniculicola</taxon>
    </lineage>
</organism>
<evidence type="ECO:0000313" key="5">
    <source>
        <dbReference type="Proteomes" id="UP000799779"/>
    </source>
</evidence>
<sequence>MDAPAVLIIGAGGYLGGPIWKELLHQKSHFSRVAILADESKVDKFSEAKASGVEIIVGSFTDPASFKGFNTVLSLLGNHAMKYQPAIIDACIKAGVTDFYPSEYGSDISQGDYLTNRYFRDKHVTRQHLRSTVTLIPSFNYTLIMVGGFVEFALMPFFGTDTENKTFTFYGPSEKAEPLTAVADVARYVVESISLPKSPTQEREFRVPGGLYKWGDFIDEVEKVQGVKYTREFLPRQEALDKARECEGKGDVDGELLFSLKAIMGDPEAQGVPQPWDNAKFGFEPERLGKTLERIFAGRK</sequence>
<evidence type="ECO:0000313" key="4">
    <source>
        <dbReference type="EMBL" id="KAF1996682.1"/>
    </source>
</evidence>
<dbReference type="Gene3D" id="3.40.50.720">
    <property type="entry name" value="NAD(P)-binding Rossmann-like Domain"/>
    <property type="match status" value="1"/>
</dbReference>
<dbReference type="InterPro" id="IPR008030">
    <property type="entry name" value="NmrA-like"/>
</dbReference>
<dbReference type="GO" id="GO:0016491">
    <property type="term" value="F:oxidoreductase activity"/>
    <property type="evidence" value="ECO:0007669"/>
    <property type="project" value="UniProtKB-KW"/>
</dbReference>
<dbReference type="Gene3D" id="3.90.25.10">
    <property type="entry name" value="UDP-galactose 4-epimerase, domain 1"/>
    <property type="match status" value="1"/>
</dbReference>
<dbReference type="Proteomes" id="UP000799779">
    <property type="component" value="Unassembled WGS sequence"/>
</dbReference>
<evidence type="ECO:0000259" key="3">
    <source>
        <dbReference type="Pfam" id="PF05368"/>
    </source>
</evidence>
<dbReference type="SUPFAM" id="SSF51735">
    <property type="entry name" value="NAD(P)-binding Rossmann-fold domains"/>
    <property type="match status" value="1"/>
</dbReference>
<name>A0A6A5W476_9PLEO</name>
<dbReference type="PANTHER" id="PTHR47706">
    <property type="entry name" value="NMRA-LIKE FAMILY PROTEIN"/>
    <property type="match status" value="1"/>
</dbReference>
<dbReference type="PANTHER" id="PTHR47706:SF11">
    <property type="entry name" value="ISOFLAVONE REDUCTASE FAMILY PROTEIN (AFU_ORTHOLOGUE AFUA_1G12510)"/>
    <property type="match status" value="1"/>
</dbReference>
<keyword evidence="5" id="KW-1185">Reference proteome</keyword>
<dbReference type="InterPro" id="IPR051609">
    <property type="entry name" value="NmrA/Isoflavone_reductase-like"/>
</dbReference>
<dbReference type="Pfam" id="PF05368">
    <property type="entry name" value="NmrA"/>
    <property type="match status" value="1"/>
</dbReference>
<keyword evidence="1" id="KW-0521">NADP</keyword>
<dbReference type="EMBL" id="ML977622">
    <property type="protein sequence ID" value="KAF1996682.1"/>
    <property type="molecule type" value="Genomic_DNA"/>
</dbReference>
<feature type="domain" description="NmrA-like" evidence="3">
    <location>
        <begin position="6"/>
        <end position="241"/>
    </location>
</feature>
<gene>
    <name evidence="4" type="ORF">P154DRAFT_442742</name>
</gene>
<keyword evidence="2" id="KW-0560">Oxidoreductase</keyword>
<reference evidence="4" key="1">
    <citation type="journal article" date="2020" name="Stud. Mycol.">
        <title>101 Dothideomycetes genomes: a test case for predicting lifestyles and emergence of pathogens.</title>
        <authorList>
            <person name="Haridas S."/>
            <person name="Albert R."/>
            <person name="Binder M."/>
            <person name="Bloem J."/>
            <person name="Labutti K."/>
            <person name="Salamov A."/>
            <person name="Andreopoulos B."/>
            <person name="Baker S."/>
            <person name="Barry K."/>
            <person name="Bills G."/>
            <person name="Bluhm B."/>
            <person name="Cannon C."/>
            <person name="Castanera R."/>
            <person name="Culley D."/>
            <person name="Daum C."/>
            <person name="Ezra D."/>
            <person name="Gonzalez J."/>
            <person name="Henrissat B."/>
            <person name="Kuo A."/>
            <person name="Liang C."/>
            <person name="Lipzen A."/>
            <person name="Lutzoni F."/>
            <person name="Magnuson J."/>
            <person name="Mondo S."/>
            <person name="Nolan M."/>
            <person name="Ohm R."/>
            <person name="Pangilinan J."/>
            <person name="Park H.-J."/>
            <person name="Ramirez L."/>
            <person name="Alfaro M."/>
            <person name="Sun H."/>
            <person name="Tritt A."/>
            <person name="Yoshinaga Y."/>
            <person name="Zwiers L.-H."/>
            <person name="Turgeon B."/>
            <person name="Goodwin S."/>
            <person name="Spatafora J."/>
            <person name="Crous P."/>
            <person name="Grigoriev I."/>
        </authorList>
    </citation>
    <scope>NUCLEOTIDE SEQUENCE</scope>
    <source>
        <strain evidence="4">CBS 123094</strain>
    </source>
</reference>
<dbReference type="AlphaFoldDB" id="A0A6A5W476"/>
<evidence type="ECO:0000256" key="1">
    <source>
        <dbReference type="ARBA" id="ARBA00022857"/>
    </source>
</evidence>
<accession>A0A6A5W476</accession>
<evidence type="ECO:0000256" key="2">
    <source>
        <dbReference type="ARBA" id="ARBA00023002"/>
    </source>
</evidence>
<dbReference type="OrthoDB" id="9974981at2759"/>
<proteinExistence type="predicted"/>
<dbReference type="InterPro" id="IPR036291">
    <property type="entry name" value="NAD(P)-bd_dom_sf"/>
</dbReference>
<protein>
    <submittedName>
        <fullName evidence="4">NAD(P)-binding protein</fullName>
    </submittedName>
</protein>